<feature type="transmembrane region" description="Helical" evidence="2">
    <location>
        <begin position="63"/>
        <end position="84"/>
    </location>
</feature>
<accession>A0AAE7E591</accession>
<evidence type="ECO:0000259" key="3">
    <source>
        <dbReference type="Pfam" id="PF00534"/>
    </source>
</evidence>
<dbReference type="GO" id="GO:0016757">
    <property type="term" value="F:glycosyltransferase activity"/>
    <property type="evidence" value="ECO:0007669"/>
    <property type="project" value="InterPro"/>
</dbReference>
<dbReference type="PANTHER" id="PTHR46401">
    <property type="entry name" value="GLYCOSYLTRANSFERASE WBBK-RELATED"/>
    <property type="match status" value="1"/>
</dbReference>
<evidence type="ECO:0000313" key="5">
    <source>
        <dbReference type="Proteomes" id="UP000503482"/>
    </source>
</evidence>
<dbReference type="Pfam" id="PF00534">
    <property type="entry name" value="Glycos_transf_1"/>
    <property type="match status" value="1"/>
</dbReference>
<dbReference type="Proteomes" id="UP000503482">
    <property type="component" value="Chromosome"/>
</dbReference>
<evidence type="ECO:0000256" key="2">
    <source>
        <dbReference type="SAM" id="Phobius"/>
    </source>
</evidence>
<feature type="transmembrane region" description="Helical" evidence="2">
    <location>
        <begin position="7"/>
        <end position="26"/>
    </location>
</feature>
<keyword evidence="2" id="KW-0472">Membrane</keyword>
<feature type="transmembrane region" description="Helical" evidence="2">
    <location>
        <begin position="154"/>
        <end position="175"/>
    </location>
</feature>
<feature type="transmembrane region" description="Helical" evidence="2">
    <location>
        <begin position="96"/>
        <end position="118"/>
    </location>
</feature>
<organism evidence="4 5">
    <name type="scientific">Arcobacter venerupis</name>
    <dbReference type="NCBI Taxonomy" id="1054033"/>
    <lineage>
        <taxon>Bacteria</taxon>
        <taxon>Pseudomonadati</taxon>
        <taxon>Campylobacterota</taxon>
        <taxon>Epsilonproteobacteria</taxon>
        <taxon>Campylobacterales</taxon>
        <taxon>Arcobacteraceae</taxon>
        <taxon>Arcobacter</taxon>
    </lineage>
</organism>
<proteinExistence type="predicted"/>
<feature type="transmembrane region" description="Helical" evidence="2">
    <location>
        <begin position="313"/>
        <end position="333"/>
    </location>
</feature>
<dbReference type="GO" id="GO:0009103">
    <property type="term" value="P:lipopolysaccharide biosynthetic process"/>
    <property type="evidence" value="ECO:0007669"/>
    <property type="project" value="TreeGrafter"/>
</dbReference>
<sequence length="765" mass="90854">MAIKQETYFYFLFFSFILFTSYLSNIFKTSSFQFFTTFFIFLMSIFIILMINKNEKLKQKYSLRLEPFLISLLVYIFTISIISFINHSNFDFLRFISSYILIIVYIISAFYVAVSIYNMDDTKIYNYVKVLYFILLLDGFISSINYYFTPSKVMILFAEPSHFALILLPITLFIYIKKDNNFLILIPPLIISLAIQNLTLLVGLFLFFMCQRKNYFLLKISILGTIVILLMSFYDFSYFSKRLDFFSVKNKSTIVFLSGWENAILNFKDTYGLGIGFNQLGLIGEQGYYRSILVNDKHGTVNLYDGGTTGSKLISEIGIAGVFLLLIYLYILYKFYKLITNKIILNNKDILMLSFFISAFFEFFLRGMGYFTPGMFLFLVSCIYLKKYNILKKNNTSEKKLIIISAINLRSGGTLSILNDCLSFLDEYLYKNYRILVLIHSKDVMLNTKNLDFIEFPNSIKSYFFRFYYEYIYFKYLSKRKEPYLWLSLHDMTPNVTADIRAVYCHNPTPFYKISFKEFLLDKKTFLFCLLYKYIYKINIQKNDYVVVQQNWLKDEFLKMYKIKNCIVSYPSIPIRNTNEIDTNLEKKSKLILFYPSFPRVFKNIELICEVMEKLIKYKDIELILTINGSENKYSKYVYKKYFKNKNIKFIGLQTRKRIFELYEISDCLIFPSKLETWGLPISEYKIFDKPIIVSNLPYAKETIGNYKKVKFFDPNNTEELEKIIIDLYLKKLKYDEVKFEKLKSDVFLGWNELFDKLLEKGKNK</sequence>
<keyword evidence="2" id="KW-1133">Transmembrane helix</keyword>
<dbReference type="AlphaFoldDB" id="A0AAE7E591"/>
<feature type="transmembrane region" description="Helical" evidence="2">
    <location>
        <begin position="182"/>
        <end position="209"/>
    </location>
</feature>
<name>A0AAE7E591_9BACT</name>
<evidence type="ECO:0000313" key="4">
    <source>
        <dbReference type="EMBL" id="QKF67526.1"/>
    </source>
</evidence>
<keyword evidence="1" id="KW-0808">Transferase</keyword>
<evidence type="ECO:0000256" key="1">
    <source>
        <dbReference type="ARBA" id="ARBA00022679"/>
    </source>
</evidence>
<protein>
    <submittedName>
        <fullName evidence="4">Glycosyltransferase, family 1</fullName>
    </submittedName>
</protein>
<feature type="domain" description="Glycosyl transferase family 1" evidence="3">
    <location>
        <begin position="582"/>
        <end position="732"/>
    </location>
</feature>
<dbReference type="EMBL" id="CP053840">
    <property type="protein sequence ID" value="QKF67526.1"/>
    <property type="molecule type" value="Genomic_DNA"/>
</dbReference>
<feature type="transmembrane region" description="Helical" evidence="2">
    <location>
        <begin position="353"/>
        <end position="385"/>
    </location>
</feature>
<dbReference type="KEGG" id="avp:AVENP_1985"/>
<feature type="transmembrane region" description="Helical" evidence="2">
    <location>
        <begin position="215"/>
        <end position="234"/>
    </location>
</feature>
<dbReference type="SUPFAM" id="SSF53756">
    <property type="entry name" value="UDP-Glycosyltransferase/glycogen phosphorylase"/>
    <property type="match status" value="1"/>
</dbReference>
<dbReference type="Gene3D" id="3.40.50.2000">
    <property type="entry name" value="Glycogen Phosphorylase B"/>
    <property type="match status" value="2"/>
</dbReference>
<reference evidence="4 5" key="1">
    <citation type="submission" date="2020-05" db="EMBL/GenBank/DDBJ databases">
        <title>Complete genome sequencing of Campylobacter and Arcobacter type strains.</title>
        <authorList>
            <person name="Miller W.G."/>
            <person name="Yee E."/>
        </authorList>
    </citation>
    <scope>NUCLEOTIDE SEQUENCE [LARGE SCALE GENOMIC DNA]</scope>
    <source>
        <strain evidence="4 5">LMG 26156</strain>
    </source>
</reference>
<keyword evidence="2" id="KW-0812">Transmembrane</keyword>
<dbReference type="InterPro" id="IPR001296">
    <property type="entry name" value="Glyco_trans_1"/>
</dbReference>
<gene>
    <name evidence="4" type="ORF">AVENP_1985</name>
</gene>
<dbReference type="PANTHER" id="PTHR46401:SF2">
    <property type="entry name" value="GLYCOSYLTRANSFERASE WBBK-RELATED"/>
    <property type="match status" value="1"/>
</dbReference>
<keyword evidence="5" id="KW-1185">Reference proteome</keyword>
<feature type="transmembrane region" description="Helical" evidence="2">
    <location>
        <begin position="32"/>
        <end position="51"/>
    </location>
</feature>
<dbReference type="RefSeq" id="WP_128357914.1">
    <property type="nucleotide sequence ID" value="NZ_CP053840.1"/>
</dbReference>
<feature type="transmembrane region" description="Helical" evidence="2">
    <location>
        <begin position="130"/>
        <end position="148"/>
    </location>
</feature>